<dbReference type="EMBL" id="CASHTH010001379">
    <property type="protein sequence ID" value="CAI8014629.1"/>
    <property type="molecule type" value="Genomic_DNA"/>
</dbReference>
<proteinExistence type="predicted"/>
<reference evidence="1" key="1">
    <citation type="submission" date="2023-03" db="EMBL/GenBank/DDBJ databases">
        <authorList>
            <person name="Steffen K."/>
            <person name="Cardenas P."/>
        </authorList>
    </citation>
    <scope>NUCLEOTIDE SEQUENCE</scope>
</reference>
<name>A0AA35RP39_GEOBA</name>
<dbReference type="Proteomes" id="UP001174909">
    <property type="component" value="Unassembled WGS sequence"/>
</dbReference>
<gene>
    <name evidence="1" type="ORF">GBAR_LOCUS9128</name>
</gene>
<dbReference type="Gene3D" id="2.60.120.260">
    <property type="entry name" value="Galactose-binding domain-like"/>
    <property type="match status" value="1"/>
</dbReference>
<dbReference type="InterPro" id="IPR008979">
    <property type="entry name" value="Galactose-bd-like_sf"/>
</dbReference>
<organism evidence="1 2">
    <name type="scientific">Geodia barretti</name>
    <name type="common">Barrett's horny sponge</name>
    <dbReference type="NCBI Taxonomy" id="519541"/>
    <lineage>
        <taxon>Eukaryota</taxon>
        <taxon>Metazoa</taxon>
        <taxon>Porifera</taxon>
        <taxon>Demospongiae</taxon>
        <taxon>Heteroscleromorpha</taxon>
        <taxon>Tetractinellida</taxon>
        <taxon>Astrophorina</taxon>
        <taxon>Geodiidae</taxon>
        <taxon>Geodia</taxon>
    </lineage>
</organism>
<comment type="caution">
    <text evidence="1">The sequence shown here is derived from an EMBL/GenBank/DDBJ whole genome shotgun (WGS) entry which is preliminary data.</text>
</comment>
<evidence type="ECO:0000313" key="2">
    <source>
        <dbReference type="Proteomes" id="UP001174909"/>
    </source>
</evidence>
<feature type="non-terminal residue" evidence="1">
    <location>
        <position position="167"/>
    </location>
</feature>
<dbReference type="SUPFAM" id="SSF49785">
    <property type="entry name" value="Galactose-binding domain-like"/>
    <property type="match status" value="1"/>
</dbReference>
<sequence length="167" mass="18714">MMKLRDLKNLVVMNFKEQDIKEATDECDAGGKPGPEFVPTVRDKEPNLALLKDAKGEASSQLEGWCPRRHCTEYLNDGFYNNCRSWIIGAIPGWAQIDMGDVANVNRIYFASDHSQGFLDRTTADFDILVATSKADPNSDAGTWTKVYTHKGDPISETTEFTFKDVE</sequence>
<accession>A0AA35RP39</accession>
<protein>
    <submittedName>
        <fullName evidence="1">Uncharacterized protein</fullName>
    </submittedName>
</protein>
<keyword evidence="2" id="KW-1185">Reference proteome</keyword>
<dbReference type="AlphaFoldDB" id="A0AA35RP39"/>
<evidence type="ECO:0000313" key="1">
    <source>
        <dbReference type="EMBL" id="CAI8014629.1"/>
    </source>
</evidence>